<evidence type="ECO:0000313" key="1">
    <source>
        <dbReference type="EMBL" id="MEU3555579.1"/>
    </source>
</evidence>
<dbReference type="PRINTS" id="PR00364">
    <property type="entry name" value="DISEASERSIST"/>
</dbReference>
<dbReference type="SUPFAM" id="SSF52540">
    <property type="entry name" value="P-loop containing nucleoside triphosphate hydrolases"/>
    <property type="match status" value="1"/>
</dbReference>
<dbReference type="InterPro" id="IPR027417">
    <property type="entry name" value="P-loop_NTPase"/>
</dbReference>
<dbReference type="PANTHER" id="PTHR46082">
    <property type="entry name" value="ATP/GTP-BINDING PROTEIN-RELATED"/>
    <property type="match status" value="1"/>
</dbReference>
<dbReference type="Gene3D" id="3.40.50.300">
    <property type="entry name" value="P-loop containing nucleotide triphosphate hydrolases"/>
    <property type="match status" value="1"/>
</dbReference>
<sequence>MTNGGNEARALGQGRVYQASGDQHIIEHHHHGAEWSGPDSVRHPAVGRPPVVLRDRVGEMDRLRAAVEPGVGNRVYVLHGLGGSGKTAVAYTLFRHATEQAGRVGLWVNASDPASLRAGMLAVAADRGASDAELTGARAGLRPAADLVWQYLDRSDQPWLLVLDNADTPAIVRDGGWLRTSPAGTVLVTTRRSAARWWPGAELLQFGVLPREDAARVLQDLAPDAGDAEEAAEVADRLGHLPLALTLAGGFLAHQVIDPWTLTDYRSRLEDDPDLHAIELLDQGADDSSDSRHLVSRTWQLSLDALSAQGLPEATSLMRLLACWAGDPLPLKTLAGAPIAPLLSPSRVESALRGLLDHSLTEVVTGEVRGLRTHGIILDSVARAVPADQRQGLAETAVRLLLAVLPEVPERGPLDPVVLQLSPHVVALLRRVAGWRAEASVVEAALDCVLRVAVAVHRSGDYASAFSLADEAVTVAEPLLGADNLRVLRLRRRAGRSLFRLGRFAEAEAALRQVLADCERVLGPDHPDTLEAALRLSGPLHNLEQVADAFSLVRRAAEGRERHFGRLHPLTLIARSILLEEAAAPQAAGAAARSEVIAGGPALVADCRAVSGPDHQMTLGSELNYALALFRADRPEEALPYIRHAVAGFERMHPQGHPSTFAARQTYSRVLDALGHHDEAVEQCEAVVEGRRRLLGPAHPWTRTAEDLLAQYRSRTSPEGER</sequence>
<name>A0ABV2YJ53_9ACTN</name>
<evidence type="ECO:0000313" key="2">
    <source>
        <dbReference type="Proteomes" id="UP001550850"/>
    </source>
</evidence>
<keyword evidence="2" id="KW-1185">Reference proteome</keyword>
<protein>
    <submittedName>
        <fullName evidence="1">Tetratricopeptide repeat protein</fullName>
    </submittedName>
</protein>
<accession>A0ABV2YJ53</accession>
<dbReference type="InterPro" id="IPR011990">
    <property type="entry name" value="TPR-like_helical_dom_sf"/>
</dbReference>
<dbReference type="EMBL" id="JBEZUR010000020">
    <property type="protein sequence ID" value="MEU3555579.1"/>
    <property type="molecule type" value="Genomic_DNA"/>
</dbReference>
<dbReference type="InterPro" id="IPR053137">
    <property type="entry name" value="NLR-like"/>
</dbReference>
<dbReference type="Gene3D" id="1.25.40.10">
    <property type="entry name" value="Tetratricopeptide repeat domain"/>
    <property type="match status" value="2"/>
</dbReference>
<gene>
    <name evidence="1" type="ORF">AB0E65_15385</name>
</gene>
<dbReference type="Proteomes" id="UP001550850">
    <property type="component" value="Unassembled WGS sequence"/>
</dbReference>
<organism evidence="1 2">
    <name type="scientific">Streptomyces fragilis</name>
    <dbReference type="NCBI Taxonomy" id="67301"/>
    <lineage>
        <taxon>Bacteria</taxon>
        <taxon>Bacillati</taxon>
        <taxon>Actinomycetota</taxon>
        <taxon>Actinomycetes</taxon>
        <taxon>Kitasatosporales</taxon>
        <taxon>Streptomycetaceae</taxon>
        <taxon>Streptomyces</taxon>
    </lineage>
</organism>
<proteinExistence type="predicted"/>
<dbReference type="Pfam" id="PF13374">
    <property type="entry name" value="TPR_10"/>
    <property type="match status" value="2"/>
</dbReference>
<dbReference type="PANTHER" id="PTHR46082:SF6">
    <property type="entry name" value="AAA+ ATPASE DOMAIN-CONTAINING PROTEIN-RELATED"/>
    <property type="match status" value="1"/>
</dbReference>
<reference evidence="1 2" key="1">
    <citation type="submission" date="2024-06" db="EMBL/GenBank/DDBJ databases">
        <title>The Natural Products Discovery Center: Release of the First 8490 Sequenced Strains for Exploring Actinobacteria Biosynthetic Diversity.</title>
        <authorList>
            <person name="Kalkreuter E."/>
            <person name="Kautsar S.A."/>
            <person name="Yang D."/>
            <person name="Bader C.D."/>
            <person name="Teijaro C.N."/>
            <person name="Fluegel L."/>
            <person name="Davis C.M."/>
            <person name="Simpson J.R."/>
            <person name="Lauterbach L."/>
            <person name="Steele A.D."/>
            <person name="Gui C."/>
            <person name="Meng S."/>
            <person name="Li G."/>
            <person name="Viehrig K."/>
            <person name="Ye F."/>
            <person name="Su P."/>
            <person name="Kiefer A.F."/>
            <person name="Nichols A."/>
            <person name="Cepeda A.J."/>
            <person name="Yan W."/>
            <person name="Fan B."/>
            <person name="Jiang Y."/>
            <person name="Adhikari A."/>
            <person name="Zheng C.-J."/>
            <person name="Schuster L."/>
            <person name="Cowan T.M."/>
            <person name="Smanski M.J."/>
            <person name="Chevrette M.G."/>
            <person name="De Carvalho L.P.S."/>
            <person name="Shen B."/>
        </authorList>
    </citation>
    <scope>NUCLEOTIDE SEQUENCE [LARGE SCALE GENOMIC DNA]</scope>
    <source>
        <strain evidence="1 2">NPDC038104</strain>
    </source>
</reference>
<dbReference type="RefSeq" id="WP_108954673.1">
    <property type="nucleotide sequence ID" value="NZ_BEVZ01000004.1"/>
</dbReference>
<comment type="caution">
    <text evidence="1">The sequence shown here is derived from an EMBL/GenBank/DDBJ whole genome shotgun (WGS) entry which is preliminary data.</text>
</comment>
<dbReference type="SUPFAM" id="SSF48452">
    <property type="entry name" value="TPR-like"/>
    <property type="match status" value="2"/>
</dbReference>